<evidence type="ECO:0000256" key="4">
    <source>
        <dbReference type="ARBA" id="ARBA00017470"/>
    </source>
</evidence>
<dbReference type="RefSeq" id="WP_114716098.1">
    <property type="nucleotide sequence ID" value="NZ_KZ857272.1"/>
</dbReference>
<feature type="chain" id="PRO_5016703983" description="sn-glycerol-3-phosphate-binding periplasmic protein UgpB" evidence="9">
    <location>
        <begin position="24"/>
        <end position="418"/>
    </location>
</feature>
<dbReference type="PANTHER" id="PTHR43649:SF31">
    <property type="entry name" value="SN-GLYCEROL-3-PHOSPHATE-BINDING PERIPLASMIC PROTEIN UGPB"/>
    <property type="match status" value="1"/>
</dbReference>
<evidence type="ECO:0000256" key="2">
    <source>
        <dbReference type="ARBA" id="ARBA00008520"/>
    </source>
</evidence>
<evidence type="ECO:0000256" key="9">
    <source>
        <dbReference type="SAM" id="SignalP"/>
    </source>
</evidence>
<dbReference type="InterPro" id="IPR050490">
    <property type="entry name" value="Bact_solute-bd_prot1"/>
</dbReference>
<protein>
    <recommendedName>
        <fullName evidence="4">sn-glycerol-3-phosphate-binding periplasmic protein UgpB</fullName>
    </recommendedName>
</protein>
<keyword evidence="5" id="KW-0813">Transport</keyword>
<comment type="function">
    <text evidence="8">Part of the ABC transporter complex UgpBAEC involved in sn-glycerol-3-phosphate (G3P) import. Binds G3P.</text>
</comment>
<dbReference type="CDD" id="cd14748">
    <property type="entry name" value="PBP2_UgpB"/>
    <property type="match status" value="1"/>
</dbReference>
<comment type="caution">
    <text evidence="10">The sequence shown here is derived from an EMBL/GenBank/DDBJ whole genome shotgun (WGS) entry which is preliminary data.</text>
</comment>
<dbReference type="Proteomes" id="UP000254939">
    <property type="component" value="Unassembled WGS sequence"/>
</dbReference>
<comment type="similarity">
    <text evidence="2">Belongs to the bacterial solute-binding protein 1 family.</text>
</comment>
<feature type="signal peptide" evidence="9">
    <location>
        <begin position="1"/>
        <end position="23"/>
    </location>
</feature>
<dbReference type="AlphaFoldDB" id="A0A370KDU6"/>
<evidence type="ECO:0000256" key="8">
    <source>
        <dbReference type="ARBA" id="ARBA00034473"/>
    </source>
</evidence>
<name>A0A370KDU6_9HYPH</name>
<dbReference type="Pfam" id="PF13416">
    <property type="entry name" value="SBP_bac_8"/>
    <property type="match status" value="1"/>
</dbReference>
<evidence type="ECO:0000256" key="6">
    <source>
        <dbReference type="ARBA" id="ARBA00022729"/>
    </source>
</evidence>
<keyword evidence="7" id="KW-0574">Periplasm</keyword>
<dbReference type="InterPro" id="IPR006059">
    <property type="entry name" value="SBP"/>
</dbReference>
<evidence type="ECO:0000313" key="11">
    <source>
        <dbReference type="Proteomes" id="UP000254939"/>
    </source>
</evidence>
<dbReference type="EMBL" id="NAAC01000051">
    <property type="protein sequence ID" value="RDJ01424.1"/>
    <property type="molecule type" value="Genomic_DNA"/>
</dbReference>
<evidence type="ECO:0000256" key="3">
    <source>
        <dbReference type="ARBA" id="ARBA00011557"/>
    </source>
</evidence>
<evidence type="ECO:0000313" key="10">
    <source>
        <dbReference type="EMBL" id="RDJ01424.1"/>
    </source>
</evidence>
<evidence type="ECO:0000256" key="1">
    <source>
        <dbReference type="ARBA" id="ARBA00004418"/>
    </source>
</evidence>
<comment type="subcellular location">
    <subcellularLocation>
        <location evidence="1">Periplasm</location>
    </subcellularLocation>
</comment>
<proteinExistence type="inferred from homology"/>
<organism evidence="10 11">
    <name type="scientific">Rhizobium grahamii</name>
    <dbReference type="NCBI Taxonomy" id="1120045"/>
    <lineage>
        <taxon>Bacteria</taxon>
        <taxon>Pseudomonadati</taxon>
        <taxon>Pseudomonadota</taxon>
        <taxon>Alphaproteobacteria</taxon>
        <taxon>Hyphomicrobiales</taxon>
        <taxon>Rhizobiaceae</taxon>
        <taxon>Rhizobium/Agrobacterium group</taxon>
        <taxon>Rhizobium</taxon>
    </lineage>
</organism>
<comment type="subunit">
    <text evidence="3">The complex is composed of two ATP-binding proteins (UgpC), two transmembrane proteins (UgpA and UgpE) and a solute-binding protein (UgpB).</text>
</comment>
<keyword evidence="6 9" id="KW-0732">Signal</keyword>
<dbReference type="GO" id="GO:0042597">
    <property type="term" value="C:periplasmic space"/>
    <property type="evidence" value="ECO:0007669"/>
    <property type="project" value="UniProtKB-SubCell"/>
</dbReference>
<accession>A0A370KDU6</accession>
<evidence type="ECO:0000256" key="7">
    <source>
        <dbReference type="ARBA" id="ARBA00022764"/>
    </source>
</evidence>
<gene>
    <name evidence="10" type="ORF">B5K06_33895</name>
</gene>
<sequence length="418" mass="45014">MKTIAMMIAAGLATAGLTASAQAETKVDVYYAWAEHEPIHAAVAKSFEAKYPDIKIGFRAAAPSYDEAVQALIRQSMAGQLPDVHYVGFNVLRPLVARGLIEPIDDLVSKDHLSDKGYTDQVLSLAKIDGKLYGLPFAMSTPVVYLNADLIKRAGGDPEKIPTDWDDFVALAGKIGALGDGTSGMFYDLGSDDWTTQNLVRNFGGQMMNDKETDIAFDGPAGQSAAKLFKRFHTEGTQPAIDSRAARQLFTSGKLGFFFASAGSVSGLEKEIGTRFKLTTAKQPLGSEAATMPTGGMVAVILSKDEAKRAAAWDYVKFATSADGQSIVVPNTGYMPTNTGALDKDHLADFYKQHPNWYTSVLQTPRARPWFSWPGENGVEISQVIRDDMSAIALGSMEPDAALADMAARVRALLPKTN</sequence>
<dbReference type="OrthoDB" id="2509690at2"/>
<dbReference type="Gene3D" id="3.40.190.10">
    <property type="entry name" value="Periplasmic binding protein-like II"/>
    <property type="match status" value="1"/>
</dbReference>
<evidence type="ECO:0000256" key="5">
    <source>
        <dbReference type="ARBA" id="ARBA00022448"/>
    </source>
</evidence>
<dbReference type="PANTHER" id="PTHR43649">
    <property type="entry name" value="ARABINOSE-BINDING PROTEIN-RELATED"/>
    <property type="match status" value="1"/>
</dbReference>
<reference evidence="10 11" key="1">
    <citation type="submission" date="2017-03" db="EMBL/GenBank/DDBJ databases">
        <title>Genome analysis of Rhizobial strains effectives or ineffectives for nitrogen fixation isolated from bean seeds.</title>
        <authorList>
            <person name="Peralta H."/>
            <person name="Aguilar-Vera A."/>
            <person name="Mora Y."/>
            <person name="Vargas-Lagunas C."/>
            <person name="Girard L."/>
            <person name="Mora J."/>
        </authorList>
    </citation>
    <scope>NUCLEOTIDE SEQUENCE [LARGE SCALE GENOMIC DNA]</scope>
    <source>
        <strain evidence="10 11">CCGM3</strain>
    </source>
</reference>
<dbReference type="SUPFAM" id="SSF53850">
    <property type="entry name" value="Periplasmic binding protein-like II"/>
    <property type="match status" value="1"/>
</dbReference>